<evidence type="ECO:0000313" key="2">
    <source>
        <dbReference type="EMBL" id="CAL8122422.1"/>
    </source>
</evidence>
<feature type="region of interest" description="Disordered" evidence="1">
    <location>
        <begin position="582"/>
        <end position="616"/>
    </location>
</feature>
<feature type="region of interest" description="Disordered" evidence="1">
    <location>
        <begin position="932"/>
        <end position="956"/>
    </location>
</feature>
<gene>
    <name evidence="2" type="ORF">ODALV1_LOCUS19796</name>
</gene>
<feature type="compositionally biased region" description="Polar residues" evidence="1">
    <location>
        <begin position="584"/>
        <end position="598"/>
    </location>
</feature>
<feature type="region of interest" description="Disordered" evidence="1">
    <location>
        <begin position="30"/>
        <end position="81"/>
    </location>
</feature>
<name>A0ABP1RCS8_9HEXA</name>
<feature type="compositionally biased region" description="Polar residues" evidence="1">
    <location>
        <begin position="719"/>
        <end position="728"/>
    </location>
</feature>
<feature type="compositionally biased region" description="Polar residues" evidence="1">
    <location>
        <begin position="67"/>
        <end position="81"/>
    </location>
</feature>
<feature type="compositionally biased region" description="Low complexity" evidence="1">
    <location>
        <begin position="1053"/>
        <end position="1068"/>
    </location>
</feature>
<evidence type="ECO:0000256" key="1">
    <source>
        <dbReference type="SAM" id="MobiDB-lite"/>
    </source>
</evidence>
<feature type="compositionally biased region" description="Basic and acidic residues" evidence="1">
    <location>
        <begin position="43"/>
        <end position="66"/>
    </location>
</feature>
<feature type="compositionally biased region" description="Polar residues" evidence="1">
    <location>
        <begin position="1109"/>
        <end position="1127"/>
    </location>
</feature>
<feature type="region of interest" description="Disordered" evidence="1">
    <location>
        <begin position="131"/>
        <end position="172"/>
    </location>
</feature>
<feature type="compositionally biased region" description="Polar residues" evidence="1">
    <location>
        <begin position="1043"/>
        <end position="1052"/>
    </location>
</feature>
<feature type="region of interest" description="Disordered" evidence="1">
    <location>
        <begin position="1089"/>
        <end position="1127"/>
    </location>
</feature>
<feature type="region of interest" description="Disordered" evidence="1">
    <location>
        <begin position="806"/>
        <end position="840"/>
    </location>
</feature>
<feature type="region of interest" description="Disordered" evidence="1">
    <location>
        <begin position="699"/>
        <end position="728"/>
    </location>
</feature>
<protein>
    <submittedName>
        <fullName evidence="2">Uncharacterized protein</fullName>
    </submittedName>
</protein>
<feature type="region of interest" description="Disordered" evidence="1">
    <location>
        <begin position="494"/>
        <end position="514"/>
    </location>
</feature>
<keyword evidence="3" id="KW-1185">Reference proteome</keyword>
<organism evidence="2 3">
    <name type="scientific">Orchesella dallaii</name>
    <dbReference type="NCBI Taxonomy" id="48710"/>
    <lineage>
        <taxon>Eukaryota</taxon>
        <taxon>Metazoa</taxon>
        <taxon>Ecdysozoa</taxon>
        <taxon>Arthropoda</taxon>
        <taxon>Hexapoda</taxon>
        <taxon>Collembola</taxon>
        <taxon>Entomobryomorpha</taxon>
        <taxon>Entomobryoidea</taxon>
        <taxon>Orchesellidae</taxon>
        <taxon>Orchesellinae</taxon>
        <taxon>Orchesella</taxon>
    </lineage>
</organism>
<feature type="region of interest" description="Disordered" evidence="1">
    <location>
        <begin position="274"/>
        <end position="307"/>
    </location>
</feature>
<feature type="compositionally biased region" description="Low complexity" evidence="1">
    <location>
        <begin position="699"/>
        <end position="712"/>
    </location>
</feature>
<feature type="compositionally biased region" description="Polar residues" evidence="1">
    <location>
        <begin position="275"/>
        <end position="307"/>
    </location>
</feature>
<feature type="region of interest" description="Disordered" evidence="1">
    <location>
        <begin position="1147"/>
        <end position="1181"/>
    </location>
</feature>
<evidence type="ECO:0000313" key="3">
    <source>
        <dbReference type="Proteomes" id="UP001642540"/>
    </source>
</evidence>
<feature type="region of interest" description="Disordered" evidence="1">
    <location>
        <begin position="971"/>
        <end position="1024"/>
    </location>
</feature>
<reference evidence="2 3" key="1">
    <citation type="submission" date="2024-08" db="EMBL/GenBank/DDBJ databases">
        <authorList>
            <person name="Cucini C."/>
            <person name="Frati F."/>
        </authorList>
    </citation>
    <scope>NUCLEOTIDE SEQUENCE [LARGE SCALE GENOMIC DNA]</scope>
</reference>
<proteinExistence type="predicted"/>
<feature type="compositionally biased region" description="Low complexity" evidence="1">
    <location>
        <begin position="806"/>
        <end position="824"/>
    </location>
</feature>
<feature type="compositionally biased region" description="Polar residues" evidence="1">
    <location>
        <begin position="1010"/>
        <end position="1021"/>
    </location>
</feature>
<accession>A0ABP1RCS8</accession>
<feature type="region of interest" description="Disordered" evidence="1">
    <location>
        <begin position="1037"/>
        <end position="1077"/>
    </location>
</feature>
<feature type="compositionally biased region" description="Low complexity" evidence="1">
    <location>
        <begin position="932"/>
        <end position="949"/>
    </location>
</feature>
<dbReference type="Proteomes" id="UP001642540">
    <property type="component" value="Unassembled WGS sequence"/>
</dbReference>
<feature type="compositionally biased region" description="Low complexity" evidence="1">
    <location>
        <begin position="599"/>
        <end position="616"/>
    </location>
</feature>
<feature type="compositionally biased region" description="Low complexity" evidence="1">
    <location>
        <begin position="993"/>
        <end position="1009"/>
    </location>
</feature>
<sequence length="1195" mass="133961">MQNRHSSSSPVPLEDLLQVPLQVVRLEDLIREKSSSASPPRSNNDKNHADNRLCRSADSHVQKRPDSANTNDINSKSSSSTPCLFDCCSKTVPGTYGGQQFSKDVRFKTAALNLPDGSSFVVPVVDFGTEGKRDKNAFTKSKHPSVDSDRTASASPPPQTQTTPPLLPHKTTVSSPVVLGTVTEEPTRFEDFLLAQSCGGSNNSIVGENRIQRIGSSNKGTPQKSGSETLQLTFYNDSHKESEKEFRTQMKEQDVRYFENQQLQLSRVIRDPGPAQQQAVGNNSGNRSQPSSSNNTHSPHQNQNQYGNNIMGQLFAHPQLKLTSSIIKNLNNNNSTNRLTTTNNNINNSNGKTWEQIGLKISRCQKDDRRVVSVEDERNGEKVIDRRMAQEGEPRDNGEAEVLIERHLQAYLTSLKYVKPDSAENMKEPPEHRVRSITHGLSGIAPQATRALSPCEPAQITRIPNVRPPPTSPASTQHHLEAWQERAIARIPSRPYLRRNIPGEHTQQPMYPPPKRFRANNHNAVQSNRLILPRQQQINSSQYIPTNNSAIPNGDGDQNPTLRNQLMHCTNIRQQLQHPAAYHPSSTVVPSPQHSPIAQTQPHTQQQYHHHNQQQLQKYPNNNANHQQQLQESRMLVAAVAAGGEGLESNAYYERLRRYWEFYQRQELDWAKLTEYYQKYHFYPWDILSARDESIRQWKQQQQQQQQQYAGHQQHHVSLGQNNLQNNEGRPIEFENLTQQQQHQLALRAMNLAAANYANSKSHFVETSSSAPISIQNRIAGMDVSPPSTSPLPVQVQNKYNHNSQQLQQLQQYHQRHGGLQQQQHHQHNQRLRYSQEQQQQQQQKAQQVVLMANQKLQNSANYFSAYNQLAAAAAAIASTVSTPQNQTRSRDSGNCAPVVIIDDEKDAEQEEIPVPVNIHRQTLELAMKNNFRNSSNSGSASNNATQSAFVTQQPHRNNVVSVRKAIAAQSQPQPIIPLTVPNHPQHQRPRPKNGTNNGPGNGAMNMAKESQTSGSSSPNASLHPPSVIRRLRIVQQRPPGSYSPSSSTMTIQQRNSNQTRTSSQNSRENIDNMQPIPLVLQKNSQYPREYAQGNNTGGNGNRIELESNGASKRNNNGDSINQNQHSPIPMVAGEEEVVTSVSPSAILSNYDDMPGGEDENTDERDTYNINANPETGRGGSWQYDHVVLLDRAKY</sequence>
<feature type="region of interest" description="Disordered" evidence="1">
    <location>
        <begin position="544"/>
        <end position="563"/>
    </location>
</feature>
<dbReference type="EMBL" id="CAXLJM020000068">
    <property type="protein sequence ID" value="CAL8122422.1"/>
    <property type="molecule type" value="Genomic_DNA"/>
</dbReference>
<comment type="caution">
    <text evidence="2">The sequence shown here is derived from an EMBL/GenBank/DDBJ whole genome shotgun (WGS) entry which is preliminary data.</text>
</comment>